<feature type="domain" description="Glycosyl transferase family 1" evidence="1">
    <location>
        <begin position="212"/>
        <end position="361"/>
    </location>
</feature>
<dbReference type="RefSeq" id="WP_310220936.1">
    <property type="nucleotide sequence ID" value="NZ_JAVDWV010000001.1"/>
</dbReference>
<dbReference type="EMBL" id="JAVDWV010000001">
    <property type="protein sequence ID" value="MDR7153231.1"/>
    <property type="molecule type" value="Genomic_DNA"/>
</dbReference>
<organism evidence="3 4">
    <name type="scientific">Sphingobium xenophagum</name>
    <dbReference type="NCBI Taxonomy" id="121428"/>
    <lineage>
        <taxon>Bacteria</taxon>
        <taxon>Pseudomonadati</taxon>
        <taxon>Pseudomonadota</taxon>
        <taxon>Alphaproteobacteria</taxon>
        <taxon>Sphingomonadales</taxon>
        <taxon>Sphingomonadaceae</taxon>
        <taxon>Sphingobium</taxon>
    </lineage>
</organism>
<evidence type="ECO:0000259" key="2">
    <source>
        <dbReference type="Pfam" id="PF13439"/>
    </source>
</evidence>
<evidence type="ECO:0000313" key="4">
    <source>
        <dbReference type="Proteomes" id="UP001267638"/>
    </source>
</evidence>
<dbReference type="PANTHER" id="PTHR12526:SF630">
    <property type="entry name" value="GLYCOSYLTRANSFERASE"/>
    <property type="match status" value="1"/>
</dbReference>
<dbReference type="PANTHER" id="PTHR12526">
    <property type="entry name" value="GLYCOSYLTRANSFERASE"/>
    <property type="match status" value="1"/>
</dbReference>
<dbReference type="SUPFAM" id="SSF53756">
    <property type="entry name" value="UDP-Glycosyltransferase/glycogen phosphorylase"/>
    <property type="match status" value="1"/>
</dbReference>
<dbReference type="Gene3D" id="3.40.50.2000">
    <property type="entry name" value="Glycogen Phosphorylase B"/>
    <property type="match status" value="2"/>
</dbReference>
<proteinExistence type="predicted"/>
<keyword evidence="4" id="KW-1185">Reference proteome</keyword>
<gene>
    <name evidence="3" type="ORF">J2W40_000025</name>
</gene>
<evidence type="ECO:0000313" key="3">
    <source>
        <dbReference type="EMBL" id="MDR7153231.1"/>
    </source>
</evidence>
<dbReference type="Proteomes" id="UP001267638">
    <property type="component" value="Unassembled WGS sequence"/>
</dbReference>
<comment type="caution">
    <text evidence="3">The sequence shown here is derived from an EMBL/GenBank/DDBJ whole genome shotgun (WGS) entry which is preliminary data.</text>
</comment>
<dbReference type="Pfam" id="PF00534">
    <property type="entry name" value="Glycos_transf_1"/>
    <property type="match status" value="1"/>
</dbReference>
<reference evidence="3 4" key="1">
    <citation type="submission" date="2023-07" db="EMBL/GenBank/DDBJ databases">
        <title>Sorghum-associated microbial communities from plants grown in Nebraska, USA.</title>
        <authorList>
            <person name="Schachtman D."/>
        </authorList>
    </citation>
    <scope>NUCLEOTIDE SEQUENCE [LARGE SCALE GENOMIC DNA]</scope>
    <source>
        <strain evidence="3 4">4256</strain>
    </source>
</reference>
<sequence>MARAHVSVSPKASDGQDMRVLLFLKGFGPGGVERIALRLSDGLYRAGRDLTVLVAEAAGAIGNPSAVTCHVARSWPVIGRRWPTMRLVYALWREIGRAPPAILFCPGNAYTIVAVILKLLLGQSCPPIVAKVSNDLQRPDLPRALRPLYRFWLWIQGRMIDHFAILSVPMGEEVMALMRVGPDRIHIVPNPVLDDADIGPDQERHRPRRAGRHFVAIGRLERQKNYPAMLRAFAIGAGKDDRLTIFGEGSEREALTALAASLDIGDRVDMPGHCPEVCARLRDHDILLLSSAYEGLPGAVIEALAAGLWVIATRCSVSMPDLLEHGALGRLTECGDESGFALAIRTAEPGQQDRARAARKASHYTLEAAVPAYTALFDQVIAQRQARSQSARAPSALRSATSMRPV</sequence>
<dbReference type="Pfam" id="PF13439">
    <property type="entry name" value="Glyco_transf_4"/>
    <property type="match status" value="1"/>
</dbReference>
<evidence type="ECO:0000259" key="1">
    <source>
        <dbReference type="Pfam" id="PF00534"/>
    </source>
</evidence>
<dbReference type="InterPro" id="IPR028098">
    <property type="entry name" value="Glyco_trans_4-like_N"/>
</dbReference>
<feature type="domain" description="Glycosyltransferase subfamily 4-like N-terminal" evidence="2">
    <location>
        <begin position="29"/>
        <end position="192"/>
    </location>
</feature>
<dbReference type="InterPro" id="IPR001296">
    <property type="entry name" value="Glyco_trans_1"/>
</dbReference>
<name>A0ABU1WV97_SPHXE</name>
<protein>
    <submittedName>
        <fullName evidence="3">Glycosyltransferase involved in cell wall biosynthesis</fullName>
    </submittedName>
</protein>
<accession>A0ABU1WV97</accession>
<dbReference type="CDD" id="cd03811">
    <property type="entry name" value="GT4_GT28_WabH-like"/>
    <property type="match status" value="1"/>
</dbReference>